<sequence length="47" mass="5927">MDFNEYAFEYEYKEKMRQLEAFLEAEAMKKNRHKGLSKKRKVFRLFF</sequence>
<evidence type="ECO:0000313" key="2">
    <source>
        <dbReference type="Proteomes" id="UP001281447"/>
    </source>
</evidence>
<dbReference type="Proteomes" id="UP001281447">
    <property type="component" value="Unassembled WGS sequence"/>
</dbReference>
<gene>
    <name evidence="1" type="ORF">RWE15_15235</name>
</gene>
<protein>
    <submittedName>
        <fullName evidence="1">Uncharacterized protein</fullName>
    </submittedName>
</protein>
<keyword evidence="2" id="KW-1185">Reference proteome</keyword>
<evidence type="ECO:0000313" key="1">
    <source>
        <dbReference type="EMBL" id="MDY0395535.1"/>
    </source>
</evidence>
<name>A0ABU5C8I6_9BACI</name>
<organism evidence="1 2">
    <name type="scientific">Tigheibacillus halophilus</name>
    <dbReference type="NCBI Taxonomy" id="361280"/>
    <lineage>
        <taxon>Bacteria</taxon>
        <taxon>Bacillati</taxon>
        <taxon>Bacillota</taxon>
        <taxon>Bacilli</taxon>
        <taxon>Bacillales</taxon>
        <taxon>Bacillaceae</taxon>
        <taxon>Tigheibacillus</taxon>
    </lineage>
</organism>
<proteinExistence type="predicted"/>
<accession>A0ABU5C8I6</accession>
<comment type="caution">
    <text evidence="1">The sequence shown here is derived from an EMBL/GenBank/DDBJ whole genome shotgun (WGS) entry which is preliminary data.</text>
</comment>
<dbReference type="EMBL" id="JAWDIP010000003">
    <property type="protein sequence ID" value="MDY0395535.1"/>
    <property type="molecule type" value="Genomic_DNA"/>
</dbReference>
<reference evidence="1 2" key="1">
    <citation type="submission" date="2023-10" db="EMBL/GenBank/DDBJ databases">
        <title>Virgibacillus halophilus 5B73C genome.</title>
        <authorList>
            <person name="Miliotis G."/>
            <person name="Sengupta P."/>
            <person name="Hameed A."/>
            <person name="Chuvochina M."/>
            <person name="Mcdonagh F."/>
            <person name="Simpson A.C."/>
            <person name="Singh N.K."/>
            <person name="Rekha P.D."/>
            <person name="Raman K."/>
            <person name="Hugenholtz P."/>
            <person name="Venkateswaran K."/>
        </authorList>
    </citation>
    <scope>NUCLEOTIDE SEQUENCE [LARGE SCALE GENOMIC DNA]</scope>
    <source>
        <strain evidence="1 2">5B73C</strain>
    </source>
</reference>